<dbReference type="InterPro" id="IPR020849">
    <property type="entry name" value="Small_GTPase_Ras-type"/>
</dbReference>
<dbReference type="FunFam" id="3.40.50.300:FF:001447">
    <property type="entry name" value="Ras-related protein Rab-1B"/>
    <property type="match status" value="1"/>
</dbReference>
<keyword evidence="2" id="KW-0342">GTP-binding</keyword>
<protein>
    <submittedName>
        <fullName evidence="3">Ras protein</fullName>
    </submittedName>
</protein>
<dbReference type="GO" id="GO:0005525">
    <property type="term" value="F:GTP binding"/>
    <property type="evidence" value="ECO:0007669"/>
    <property type="project" value="UniProtKB-KW"/>
</dbReference>
<dbReference type="PROSITE" id="PS51420">
    <property type="entry name" value="RHO"/>
    <property type="match status" value="1"/>
</dbReference>
<dbReference type="PROSITE" id="PS51419">
    <property type="entry name" value="RAB"/>
    <property type="match status" value="1"/>
</dbReference>
<dbReference type="AlphaFoldDB" id="A0A8E2EYW8"/>
<dbReference type="Proteomes" id="UP000250140">
    <property type="component" value="Unassembled WGS sequence"/>
</dbReference>
<reference evidence="3 4" key="1">
    <citation type="journal article" date="2016" name="Nat. Commun.">
        <title>Ectomycorrhizal ecology is imprinted in the genome of the dominant symbiotic fungus Cenococcum geophilum.</title>
        <authorList>
            <consortium name="DOE Joint Genome Institute"/>
            <person name="Peter M."/>
            <person name="Kohler A."/>
            <person name="Ohm R.A."/>
            <person name="Kuo A."/>
            <person name="Krutzmann J."/>
            <person name="Morin E."/>
            <person name="Arend M."/>
            <person name="Barry K.W."/>
            <person name="Binder M."/>
            <person name="Choi C."/>
            <person name="Clum A."/>
            <person name="Copeland A."/>
            <person name="Grisel N."/>
            <person name="Haridas S."/>
            <person name="Kipfer T."/>
            <person name="LaButti K."/>
            <person name="Lindquist E."/>
            <person name="Lipzen A."/>
            <person name="Maire R."/>
            <person name="Meier B."/>
            <person name="Mihaltcheva S."/>
            <person name="Molinier V."/>
            <person name="Murat C."/>
            <person name="Poggeler S."/>
            <person name="Quandt C.A."/>
            <person name="Sperisen C."/>
            <person name="Tritt A."/>
            <person name="Tisserant E."/>
            <person name="Crous P.W."/>
            <person name="Henrissat B."/>
            <person name="Nehls U."/>
            <person name="Egli S."/>
            <person name="Spatafora J.W."/>
            <person name="Grigoriev I.V."/>
            <person name="Martin F.M."/>
        </authorList>
    </citation>
    <scope>NUCLEOTIDE SEQUENCE [LARGE SCALE GENOMIC DNA]</scope>
    <source>
        <strain evidence="3 4">CBS 207.34</strain>
    </source>
</reference>
<dbReference type="InterPro" id="IPR005225">
    <property type="entry name" value="Small_GTP-bd"/>
</dbReference>
<organism evidence="3 4">
    <name type="scientific">Glonium stellatum</name>
    <dbReference type="NCBI Taxonomy" id="574774"/>
    <lineage>
        <taxon>Eukaryota</taxon>
        <taxon>Fungi</taxon>
        <taxon>Dikarya</taxon>
        <taxon>Ascomycota</taxon>
        <taxon>Pezizomycotina</taxon>
        <taxon>Dothideomycetes</taxon>
        <taxon>Pleosporomycetidae</taxon>
        <taxon>Gloniales</taxon>
        <taxon>Gloniaceae</taxon>
        <taxon>Glonium</taxon>
    </lineage>
</organism>
<dbReference type="NCBIfam" id="TIGR00231">
    <property type="entry name" value="small_GTP"/>
    <property type="match status" value="1"/>
</dbReference>
<dbReference type="SUPFAM" id="SSF52540">
    <property type="entry name" value="P-loop containing nucleoside triphosphate hydrolases"/>
    <property type="match status" value="1"/>
</dbReference>
<proteinExistence type="predicted"/>
<accession>A0A8E2EYW8</accession>
<dbReference type="InterPro" id="IPR001806">
    <property type="entry name" value="Small_GTPase"/>
</dbReference>
<dbReference type="OrthoDB" id="3940145at2759"/>
<dbReference type="SMART" id="SM00174">
    <property type="entry name" value="RHO"/>
    <property type="match status" value="1"/>
</dbReference>
<dbReference type="GO" id="GO:0016020">
    <property type="term" value="C:membrane"/>
    <property type="evidence" value="ECO:0007669"/>
    <property type="project" value="InterPro"/>
</dbReference>
<dbReference type="GO" id="GO:0003924">
    <property type="term" value="F:GTPase activity"/>
    <property type="evidence" value="ECO:0007669"/>
    <property type="project" value="InterPro"/>
</dbReference>
<dbReference type="PROSITE" id="PS51421">
    <property type="entry name" value="RAS"/>
    <property type="match status" value="1"/>
</dbReference>
<dbReference type="SMART" id="SM00175">
    <property type="entry name" value="RAB"/>
    <property type="match status" value="1"/>
</dbReference>
<evidence type="ECO:0000256" key="2">
    <source>
        <dbReference type="ARBA" id="ARBA00023134"/>
    </source>
</evidence>
<evidence type="ECO:0000313" key="4">
    <source>
        <dbReference type="Proteomes" id="UP000250140"/>
    </source>
</evidence>
<evidence type="ECO:0000256" key="1">
    <source>
        <dbReference type="ARBA" id="ARBA00022741"/>
    </source>
</evidence>
<evidence type="ECO:0000313" key="3">
    <source>
        <dbReference type="EMBL" id="OCL07441.1"/>
    </source>
</evidence>
<dbReference type="CDD" id="cd00876">
    <property type="entry name" value="Ras"/>
    <property type="match status" value="1"/>
</dbReference>
<dbReference type="PRINTS" id="PR00449">
    <property type="entry name" value="RASTRNSFRMNG"/>
</dbReference>
<dbReference type="Gene3D" id="3.40.50.300">
    <property type="entry name" value="P-loop containing nucleotide triphosphate hydrolases"/>
    <property type="match status" value="1"/>
</dbReference>
<dbReference type="EMBL" id="KV749871">
    <property type="protein sequence ID" value="OCL07441.1"/>
    <property type="molecule type" value="Genomic_DNA"/>
</dbReference>
<dbReference type="InterPro" id="IPR027417">
    <property type="entry name" value="P-loop_NTPase"/>
</dbReference>
<gene>
    <name evidence="3" type="ORF">AOQ84DRAFT_341839</name>
</gene>
<dbReference type="Pfam" id="PF00071">
    <property type="entry name" value="Ras"/>
    <property type="match status" value="1"/>
</dbReference>
<dbReference type="SMART" id="SM00173">
    <property type="entry name" value="RAS"/>
    <property type="match status" value="1"/>
</dbReference>
<keyword evidence="4" id="KW-1185">Reference proteome</keyword>
<sequence length="175" mass="19588">MPPSCLLVLLGDEGVGKSSLVRSFICGRFLEDYDPTIEDSFCKPVDFDGEHCLLRILDTAGQDTYSSLRKTSLKNGDGFVIVYNIANRYSFDRVTEFVDDIRDRKACIGLPFYPKSLTLVGAKCDLETERCVAAQEGKILAQKIGCGFIETSAKLNKHVEEPFYETAWRVRKLSA</sequence>
<name>A0A8E2EYW8_9PEZI</name>
<dbReference type="PANTHER" id="PTHR24070">
    <property type="entry name" value="RAS, DI-RAS, AND RHEB FAMILY MEMBERS OF SMALL GTPASE SUPERFAMILY"/>
    <property type="match status" value="1"/>
</dbReference>
<dbReference type="GO" id="GO:0007165">
    <property type="term" value="P:signal transduction"/>
    <property type="evidence" value="ECO:0007669"/>
    <property type="project" value="InterPro"/>
</dbReference>
<keyword evidence="1" id="KW-0547">Nucleotide-binding</keyword>